<dbReference type="GeneID" id="91104943"/>
<gene>
    <name evidence="2" type="ORF">V865_006142</name>
</gene>
<protein>
    <submittedName>
        <fullName evidence="2">Uncharacterized protein</fullName>
    </submittedName>
</protein>
<dbReference type="EMBL" id="CP144089">
    <property type="protein sequence ID" value="WWD08032.1"/>
    <property type="molecule type" value="Genomic_DNA"/>
</dbReference>
<reference evidence="2 3" key="1">
    <citation type="submission" date="2024-01" db="EMBL/GenBank/DDBJ databases">
        <title>Comparative genomics of Cryptococcus and Kwoniella reveals pathogenesis evolution and contrasting modes of karyotype evolution via chromosome fusion or intercentromeric recombination.</title>
        <authorList>
            <person name="Coelho M.A."/>
            <person name="David-Palma M."/>
            <person name="Shea T."/>
            <person name="Bowers K."/>
            <person name="McGinley-Smith S."/>
            <person name="Mohammad A.W."/>
            <person name="Gnirke A."/>
            <person name="Yurkov A.M."/>
            <person name="Nowrousian M."/>
            <person name="Sun S."/>
            <person name="Cuomo C.A."/>
            <person name="Heitman J."/>
        </authorList>
    </citation>
    <scope>NUCLEOTIDE SEQUENCE [LARGE SCALE GENOMIC DNA]</scope>
    <source>
        <strain evidence="2 3">PYCC6329</strain>
    </source>
</reference>
<sequence length="80" mass="8399">MSRREVWSGNIASGNETQINGHIYSPFSSGLRTNPPTYSTGTSPAFSGRQGEQDAVTSREQSSGQNSEVAGGTAPPEVLL</sequence>
<dbReference type="Proteomes" id="UP001358614">
    <property type="component" value="Chromosome 1"/>
</dbReference>
<keyword evidence="3" id="KW-1185">Reference proteome</keyword>
<dbReference type="KEGG" id="ker:91104943"/>
<accession>A0AAX4KQF0</accession>
<evidence type="ECO:0000313" key="2">
    <source>
        <dbReference type="EMBL" id="WWD08032.1"/>
    </source>
</evidence>
<organism evidence="2 3">
    <name type="scientific">Kwoniella europaea PYCC6329</name>
    <dbReference type="NCBI Taxonomy" id="1423913"/>
    <lineage>
        <taxon>Eukaryota</taxon>
        <taxon>Fungi</taxon>
        <taxon>Dikarya</taxon>
        <taxon>Basidiomycota</taxon>
        <taxon>Agaricomycotina</taxon>
        <taxon>Tremellomycetes</taxon>
        <taxon>Tremellales</taxon>
        <taxon>Cryptococcaceae</taxon>
        <taxon>Kwoniella</taxon>
    </lineage>
</organism>
<dbReference type="AlphaFoldDB" id="A0AAX4KQF0"/>
<name>A0AAX4KQF0_9TREE</name>
<feature type="compositionally biased region" description="Polar residues" evidence="1">
    <location>
        <begin position="55"/>
        <end position="68"/>
    </location>
</feature>
<dbReference type="RefSeq" id="XP_066085999.1">
    <property type="nucleotide sequence ID" value="XM_066229902.1"/>
</dbReference>
<proteinExistence type="predicted"/>
<feature type="compositionally biased region" description="Polar residues" evidence="1">
    <location>
        <begin position="10"/>
        <end position="45"/>
    </location>
</feature>
<evidence type="ECO:0000256" key="1">
    <source>
        <dbReference type="SAM" id="MobiDB-lite"/>
    </source>
</evidence>
<evidence type="ECO:0000313" key="3">
    <source>
        <dbReference type="Proteomes" id="UP001358614"/>
    </source>
</evidence>
<feature type="region of interest" description="Disordered" evidence="1">
    <location>
        <begin position="1"/>
        <end position="80"/>
    </location>
</feature>